<keyword evidence="1" id="KW-1185">Reference proteome</keyword>
<protein>
    <submittedName>
        <fullName evidence="2">Uncharacterized protein</fullName>
    </submittedName>
</protein>
<dbReference type="WBParaSite" id="SMUV_0000611201-mRNA-1">
    <property type="protein sequence ID" value="SMUV_0000611201-mRNA-1"/>
    <property type="gene ID" value="SMUV_0000611201"/>
</dbReference>
<dbReference type="Proteomes" id="UP000046393">
    <property type="component" value="Unplaced"/>
</dbReference>
<name>A0A0N5ANC8_9BILA</name>
<accession>A0A0N5ANC8</accession>
<evidence type="ECO:0000313" key="2">
    <source>
        <dbReference type="WBParaSite" id="SMUV_0000611201-mRNA-1"/>
    </source>
</evidence>
<sequence>MMPSDNVVCSSVNRTLAEFNELSFPDLTTAALSRPLWAGGEAVNDTSDDSSDSDALALKERAEVHNLLSSPIAHYTLAYDTSATAAVVVAARTSSSDTGANATITTTSS</sequence>
<evidence type="ECO:0000313" key="1">
    <source>
        <dbReference type="Proteomes" id="UP000046393"/>
    </source>
</evidence>
<proteinExistence type="predicted"/>
<reference evidence="2" key="1">
    <citation type="submission" date="2017-02" db="UniProtKB">
        <authorList>
            <consortium name="WormBaseParasite"/>
        </authorList>
    </citation>
    <scope>IDENTIFICATION</scope>
</reference>
<dbReference type="AlphaFoldDB" id="A0A0N5ANC8"/>
<organism evidence="1 2">
    <name type="scientific">Syphacia muris</name>
    <dbReference type="NCBI Taxonomy" id="451379"/>
    <lineage>
        <taxon>Eukaryota</taxon>
        <taxon>Metazoa</taxon>
        <taxon>Ecdysozoa</taxon>
        <taxon>Nematoda</taxon>
        <taxon>Chromadorea</taxon>
        <taxon>Rhabditida</taxon>
        <taxon>Spirurina</taxon>
        <taxon>Oxyuridomorpha</taxon>
        <taxon>Oxyuroidea</taxon>
        <taxon>Oxyuridae</taxon>
        <taxon>Syphacia</taxon>
    </lineage>
</organism>